<dbReference type="PANTHER" id="PTHR48050:SF13">
    <property type="entry name" value="STEROL 3-BETA-GLUCOSYLTRANSFERASE UGT80A2"/>
    <property type="match status" value="1"/>
</dbReference>
<dbReference type="SUPFAM" id="SSF53756">
    <property type="entry name" value="UDP-Glycosyltransferase/glycogen phosphorylase"/>
    <property type="match status" value="1"/>
</dbReference>
<dbReference type="RefSeq" id="WP_270118084.1">
    <property type="nucleotide sequence ID" value="NZ_BAAAOL010000007.1"/>
</dbReference>
<dbReference type="Pfam" id="PF06722">
    <property type="entry name" value="EryCIII-like_C"/>
    <property type="match status" value="1"/>
</dbReference>
<dbReference type="GO" id="GO:0017000">
    <property type="term" value="P:antibiotic biosynthetic process"/>
    <property type="evidence" value="ECO:0007669"/>
    <property type="project" value="UniProtKB-ARBA"/>
</dbReference>
<accession>A0A9W6LIL5</accession>
<feature type="domain" description="Erythromycin biosynthesis protein CIII-like C-terminal" evidence="1">
    <location>
        <begin position="295"/>
        <end position="382"/>
    </location>
</feature>
<dbReference type="Gene3D" id="3.40.50.2000">
    <property type="entry name" value="Glycogen Phosphorylase B"/>
    <property type="match status" value="2"/>
</dbReference>
<dbReference type="InterPro" id="IPR010610">
    <property type="entry name" value="EryCIII-like_C"/>
</dbReference>
<sequence length="401" mass="41910">MRVLLSTYGSRGDVEPMAALAVRLRAQGAEAVVCAPPDPEFARLLANAEVPMVPAGAAVRPLVTGTGPPSEGDFAARTAAILADQLDRIITAATGFDAIVATGMFPVAAAARAAADALGLRYHHVSFQPTLLPSLMHRPPERPGRPLPRGVTDNRELWAHDAASMHALYGEPVNRLRAANGLPPWTNVRDRVYTGRPWLAADTVLSPWHPRDFDAVQTGAWILPDDRPLTAELEAFLESGPPPVYIGFGSIPVRPSESIARVAVGAARRHGLRAILASGWAGLAPIDDNDDCIAVEEVNQQALFPRTAAVVHHGGAGTTTAAAIAGTPQVVLPQIVDQPYWARRVAELGIGAAHPGPNLTTASLTAAMATALTAETRDRAAATAATIRPDGASAAATLLTA</sequence>
<dbReference type="InterPro" id="IPR002213">
    <property type="entry name" value="UDP_glucos_trans"/>
</dbReference>
<keyword evidence="2" id="KW-0808">Transferase</keyword>
<comment type="caution">
    <text evidence="2">The sequence shown here is derived from an EMBL/GenBank/DDBJ whole genome shotgun (WGS) entry which is preliminary data.</text>
</comment>
<evidence type="ECO:0000313" key="2">
    <source>
        <dbReference type="EMBL" id="GLI44520.1"/>
    </source>
</evidence>
<gene>
    <name evidence="2" type="ORF">GALLR39Z86_43700</name>
</gene>
<dbReference type="CDD" id="cd03784">
    <property type="entry name" value="GT1_Gtf-like"/>
    <property type="match status" value="1"/>
</dbReference>
<name>A0A9W6LIL5_9ACTN</name>
<dbReference type="GO" id="GO:0016758">
    <property type="term" value="F:hexosyltransferase activity"/>
    <property type="evidence" value="ECO:0007669"/>
    <property type="project" value="UniProtKB-ARBA"/>
</dbReference>
<organism evidence="2 3">
    <name type="scientific">Glycomyces algeriensis</name>
    <dbReference type="NCBI Taxonomy" id="256037"/>
    <lineage>
        <taxon>Bacteria</taxon>
        <taxon>Bacillati</taxon>
        <taxon>Actinomycetota</taxon>
        <taxon>Actinomycetes</taxon>
        <taxon>Glycomycetales</taxon>
        <taxon>Glycomycetaceae</taxon>
        <taxon>Glycomyces</taxon>
    </lineage>
</organism>
<dbReference type="GO" id="GO:0008194">
    <property type="term" value="F:UDP-glycosyltransferase activity"/>
    <property type="evidence" value="ECO:0007669"/>
    <property type="project" value="InterPro"/>
</dbReference>
<protein>
    <submittedName>
        <fullName evidence="2">Glycosyl transferase</fullName>
    </submittedName>
</protein>
<evidence type="ECO:0000313" key="3">
    <source>
        <dbReference type="Proteomes" id="UP001144313"/>
    </source>
</evidence>
<dbReference type="EMBL" id="BSDT01000001">
    <property type="protein sequence ID" value="GLI44520.1"/>
    <property type="molecule type" value="Genomic_DNA"/>
</dbReference>
<reference evidence="2" key="1">
    <citation type="submission" date="2022-12" db="EMBL/GenBank/DDBJ databases">
        <title>Reference genome sequencing for broad-spectrum identification of bacterial and archaeal isolates by mass spectrometry.</title>
        <authorList>
            <person name="Sekiguchi Y."/>
            <person name="Tourlousse D.M."/>
        </authorList>
    </citation>
    <scope>NUCLEOTIDE SEQUENCE</scope>
    <source>
        <strain evidence="2">LLR39Z86</strain>
    </source>
</reference>
<dbReference type="PANTHER" id="PTHR48050">
    <property type="entry name" value="STEROL 3-BETA-GLUCOSYLTRANSFERASE"/>
    <property type="match status" value="1"/>
</dbReference>
<dbReference type="AlphaFoldDB" id="A0A9W6LIL5"/>
<dbReference type="Proteomes" id="UP001144313">
    <property type="component" value="Unassembled WGS sequence"/>
</dbReference>
<keyword evidence="3" id="KW-1185">Reference proteome</keyword>
<dbReference type="InterPro" id="IPR050426">
    <property type="entry name" value="Glycosyltransferase_28"/>
</dbReference>
<dbReference type="FunFam" id="3.40.50.2000:FF:000009">
    <property type="entry name" value="Sterol 3-beta-glucosyltransferase UGT80A2"/>
    <property type="match status" value="1"/>
</dbReference>
<proteinExistence type="predicted"/>
<evidence type="ECO:0000259" key="1">
    <source>
        <dbReference type="Pfam" id="PF06722"/>
    </source>
</evidence>